<keyword evidence="1 3" id="KW-0853">WD repeat</keyword>
<dbReference type="KEGG" id="dfa:DFA_03227"/>
<dbReference type="GO" id="GO:0003723">
    <property type="term" value="F:RNA binding"/>
    <property type="evidence" value="ECO:0007669"/>
    <property type="project" value="TreeGrafter"/>
</dbReference>
<feature type="region of interest" description="Disordered" evidence="4">
    <location>
        <begin position="839"/>
        <end position="870"/>
    </location>
</feature>
<dbReference type="AlphaFoldDB" id="F4PGZ7"/>
<dbReference type="Pfam" id="PF00400">
    <property type="entry name" value="WD40"/>
    <property type="match status" value="1"/>
</dbReference>
<evidence type="ECO:0000256" key="1">
    <source>
        <dbReference type="ARBA" id="ARBA00022574"/>
    </source>
</evidence>
<dbReference type="Gene3D" id="1.25.40.470">
    <property type="match status" value="1"/>
</dbReference>
<dbReference type="PROSITE" id="PS00678">
    <property type="entry name" value="WD_REPEATS_1"/>
    <property type="match status" value="1"/>
</dbReference>
<dbReference type="RefSeq" id="XP_004362832.1">
    <property type="nucleotide sequence ID" value="XM_004362775.1"/>
</dbReference>
<feature type="compositionally biased region" description="Acidic residues" evidence="4">
    <location>
        <begin position="1104"/>
        <end position="1124"/>
    </location>
</feature>
<proteinExistence type="predicted"/>
<evidence type="ECO:0000256" key="2">
    <source>
        <dbReference type="ARBA" id="ARBA00022737"/>
    </source>
</evidence>
<dbReference type="PANTHER" id="PTHR44006">
    <property type="entry name" value="U5 SMALL NUCLEAR RIBONUCLEOPROTEIN 40 KDA PROTEIN"/>
    <property type="match status" value="1"/>
</dbReference>
<dbReference type="OrthoDB" id="17063at2759"/>
<dbReference type="Proteomes" id="UP000007797">
    <property type="component" value="Unassembled WGS sequence"/>
</dbReference>
<evidence type="ECO:0000256" key="4">
    <source>
        <dbReference type="SAM" id="MobiDB-lite"/>
    </source>
</evidence>
<gene>
    <name evidence="5" type="ORF">DFA_03227</name>
</gene>
<feature type="compositionally biased region" description="Polar residues" evidence="4">
    <location>
        <begin position="1140"/>
        <end position="1150"/>
    </location>
</feature>
<protein>
    <submittedName>
        <fullName evidence="5">WD40 repeat-containing protein</fullName>
    </submittedName>
</protein>
<feature type="repeat" description="WD" evidence="3">
    <location>
        <begin position="287"/>
        <end position="328"/>
    </location>
</feature>
<feature type="compositionally biased region" description="Polar residues" evidence="4">
    <location>
        <begin position="1067"/>
        <end position="1099"/>
    </location>
</feature>
<feature type="compositionally biased region" description="Polar residues" evidence="4">
    <location>
        <begin position="839"/>
        <end position="868"/>
    </location>
</feature>
<feature type="region of interest" description="Disordered" evidence="4">
    <location>
        <begin position="109"/>
        <end position="143"/>
    </location>
</feature>
<accession>F4PGZ7</accession>
<reference evidence="6" key="1">
    <citation type="journal article" date="2011" name="Genome Res.">
        <title>Phylogeny-wide analysis of social amoeba genomes highlights ancient origins for complex intercellular communication.</title>
        <authorList>
            <person name="Heidel A.J."/>
            <person name="Lawal H.M."/>
            <person name="Felder M."/>
            <person name="Schilde C."/>
            <person name="Helps N.R."/>
            <person name="Tunggal B."/>
            <person name="Rivero F."/>
            <person name="John U."/>
            <person name="Schleicher M."/>
            <person name="Eichinger L."/>
            <person name="Platzer M."/>
            <person name="Noegel A.A."/>
            <person name="Schaap P."/>
            <person name="Gloeckner G."/>
        </authorList>
    </citation>
    <scope>NUCLEOTIDE SEQUENCE [LARGE SCALE GENOMIC DNA]</scope>
    <source>
        <strain evidence="6">SH3</strain>
    </source>
</reference>
<evidence type="ECO:0000313" key="6">
    <source>
        <dbReference type="Proteomes" id="UP000007797"/>
    </source>
</evidence>
<dbReference type="InterPro" id="IPR001680">
    <property type="entry name" value="WD40_rpt"/>
</dbReference>
<dbReference type="SMART" id="SM00320">
    <property type="entry name" value="WD40"/>
    <property type="match status" value="2"/>
</dbReference>
<feature type="region of interest" description="Disordered" evidence="4">
    <location>
        <begin position="1067"/>
        <end position="1179"/>
    </location>
</feature>
<name>F4PGZ7_CACFS</name>
<dbReference type="InterPro" id="IPR015943">
    <property type="entry name" value="WD40/YVTN_repeat-like_dom_sf"/>
</dbReference>
<dbReference type="PROSITE" id="PS50294">
    <property type="entry name" value="WD_REPEATS_REGION"/>
    <property type="match status" value="1"/>
</dbReference>
<sequence length="1179" mass="128392">MAERMLKFGICSNVRVLNTQSTSYHPIASSSVNRIEQSEIGAGSGITSTTATTLIMMNGGGSDSILSGASSASASSAAASLVDSSLSSIGSSSSGISLQFHSLNSSTLTSGSNSSSSGTGNNTSVGGSSVTGTSGNSVASGGNGADQSHYTFPNAPIFSSVCFHPTSPILYVSIRNEIYFYDLLNQSIKGKLMIDNRETIQSIVTLNYSGNGLQKFLLCFTQEGLLYLWDTDTHKLITIVHPIKQFDTRSITCKSSAPNKATVYYSKANSKDIVVEDFEKGSMTSKLKGHKKPISSLTHHPTKSYLASVSIDGSLKIWDTKSQIALLNLEDFTSYENSRNIEHSSNFFLAFECATGKYMVMTGSSGLTLVYGDLTSNSQEIIAVGFICKGNTILSLVHHPQLPVFFIVSINHQTGVEELSAWEINYQMKSIVPSSLLSATPSRRRHYSATGSVSQQGDGIDATMIGSTHILILGLDGRIAKVAQLSTQGVSAFKNFQLTPKVASVFKTPLQDGRVVQYYSQEKNCILYSKNINPTEKDNYAVDTQIQLYLFKNEKVYKIEWQTDIQKNQNICSIMTDMRIIITNAKMEVINQTQVPPSHRNSSCYFTSIYWLEWTLLYTTPTHLMYMTLQNNLLPRPISSLSIAPIVLSVVFPDRIIYAYQGVGIGSSNARVAMSSSISNSSSSSQSGLLSSSTDSSSGVLNMASSASHSNNVNNSNYINNQTVVHALSVGLLECLAVGLLSLPSWLAPADKKQTSLYLQNLVSRFEYTRTSRFLLDKLRERGFVDLTYSLANNMRTSHSKLSSLDKFRLAWSSKQYQDAHRHLIEEYNRQLTSAKLVSSANNTTEQPLTNGASLNGHSNGSAGNGPQTLDKRSFGRLKELMRDFARECVNAGYYNLAKDCFARLGEHVYLLQIAVILGDREAVQQIRKDAETRSDAVLVGACDKFLSAKKKGGDSSLSSSSNSMTENGKLNPPVIKILPWAPTDHIHLGIKAGNDYMSPVNLNNINRYFPVTGVFNSTASSYGSQRHKLRTPDETWPPQDYKHSVALTPPRTLNSLVSHKLSTKAHISSTHTLRRSPSSENITMSTSSAVRFNTSNVQIGADNDYDSDSDSGADADVDSDNDDDLNHISKSLEDHMKGLTTTTSDSQSMGDYEDDDSRSSTIDSSTPPLSSTPTAESI</sequence>
<organism evidence="5 6">
    <name type="scientific">Cavenderia fasciculata</name>
    <name type="common">Slime mold</name>
    <name type="synonym">Dictyostelium fasciculatum</name>
    <dbReference type="NCBI Taxonomy" id="261658"/>
    <lineage>
        <taxon>Eukaryota</taxon>
        <taxon>Amoebozoa</taxon>
        <taxon>Evosea</taxon>
        <taxon>Eumycetozoa</taxon>
        <taxon>Dictyostelia</taxon>
        <taxon>Acytosteliales</taxon>
        <taxon>Cavenderiaceae</taxon>
        <taxon>Cavenderia</taxon>
    </lineage>
</organism>
<keyword evidence="6" id="KW-1185">Reference proteome</keyword>
<dbReference type="SUPFAM" id="SSF50978">
    <property type="entry name" value="WD40 repeat-like"/>
    <property type="match status" value="1"/>
</dbReference>
<dbReference type="InterPro" id="IPR019775">
    <property type="entry name" value="WD40_repeat_CS"/>
</dbReference>
<feature type="compositionally biased region" description="Low complexity" evidence="4">
    <location>
        <begin position="1160"/>
        <end position="1179"/>
    </location>
</feature>
<dbReference type="OMA" id="RECMNAG"/>
<evidence type="ECO:0000313" key="5">
    <source>
        <dbReference type="EMBL" id="EGG24981.1"/>
    </source>
</evidence>
<feature type="region of interest" description="Disordered" evidence="4">
    <location>
        <begin position="950"/>
        <end position="969"/>
    </location>
</feature>
<dbReference type="InterPro" id="IPR036322">
    <property type="entry name" value="WD40_repeat_dom_sf"/>
</dbReference>
<dbReference type="Gene3D" id="2.130.10.10">
    <property type="entry name" value="YVTN repeat-like/Quinoprotein amine dehydrogenase"/>
    <property type="match status" value="1"/>
</dbReference>
<feature type="compositionally biased region" description="Basic and acidic residues" evidence="4">
    <location>
        <begin position="1125"/>
        <end position="1138"/>
    </location>
</feature>
<dbReference type="InterPro" id="IPR052234">
    <property type="entry name" value="U5_snRNP_Component"/>
</dbReference>
<dbReference type="PANTHER" id="PTHR44006:SF1">
    <property type="entry name" value="U5 SMALL NUCLEAR RIBONUCLEOPROTEIN 40 KDA PROTEIN"/>
    <property type="match status" value="1"/>
</dbReference>
<dbReference type="STRING" id="1054147.F4PGZ7"/>
<dbReference type="PROSITE" id="PS50082">
    <property type="entry name" value="WD_REPEATS_2"/>
    <property type="match status" value="1"/>
</dbReference>
<keyword evidence="2" id="KW-0677">Repeat</keyword>
<evidence type="ECO:0000256" key="3">
    <source>
        <dbReference type="PROSITE-ProRule" id="PRU00221"/>
    </source>
</evidence>
<dbReference type="EMBL" id="GL883006">
    <property type="protein sequence ID" value="EGG24981.1"/>
    <property type="molecule type" value="Genomic_DNA"/>
</dbReference>
<dbReference type="GeneID" id="14877559"/>
<dbReference type="GO" id="GO:0071013">
    <property type="term" value="C:catalytic step 2 spliceosome"/>
    <property type="evidence" value="ECO:0007669"/>
    <property type="project" value="TreeGrafter"/>
</dbReference>
<feature type="compositionally biased region" description="Low complexity" evidence="4">
    <location>
        <begin position="109"/>
        <end position="140"/>
    </location>
</feature>